<evidence type="ECO:0000256" key="8">
    <source>
        <dbReference type="ARBA" id="ARBA00022692"/>
    </source>
</evidence>
<dbReference type="NCBIfam" id="NF045883">
    <property type="entry name" value="PIPSynth"/>
    <property type="match status" value="1"/>
</dbReference>
<dbReference type="GO" id="GO:0000287">
    <property type="term" value="F:magnesium ion binding"/>
    <property type="evidence" value="ECO:0007669"/>
    <property type="project" value="UniProtKB-UniRule"/>
</dbReference>
<comment type="pathway">
    <text evidence="3">Lipid metabolism.</text>
</comment>
<feature type="transmembrane region" description="Helical" evidence="17">
    <location>
        <begin position="114"/>
        <end position="132"/>
    </location>
</feature>
<organism evidence="19 20">
    <name type="scientific">Nocardia wallacei</name>
    <dbReference type="NCBI Taxonomy" id="480035"/>
    <lineage>
        <taxon>Bacteria</taxon>
        <taxon>Bacillati</taxon>
        <taxon>Actinomycetota</taxon>
        <taxon>Actinomycetes</taxon>
        <taxon>Mycobacteriales</taxon>
        <taxon>Nocardiaceae</taxon>
        <taxon>Nocardia</taxon>
    </lineage>
</organism>
<comment type="similarity">
    <text evidence="4 17 18">Belongs to the CDP-alcohol phosphatidyltransferase class-I family.</text>
</comment>
<name>A0A7G1KIV9_9NOCA</name>
<dbReference type="InterPro" id="IPR044268">
    <property type="entry name" value="PIP_synthase_PgsA1"/>
</dbReference>
<keyword evidence="10 17" id="KW-0460">Magnesium</keyword>
<dbReference type="UniPathway" id="UPA00220"/>
<comment type="catalytic activity">
    <reaction evidence="13 17">
        <text>1,2-di-(9Z-octadecenoyl)-sn-glycero-3-cytidine-5'-diphosphate + 1D-myo-inositol 3-phosphate = 1,2-di-(9Z-octadecenoyl)-sn-glycero-3-phospho-(1D-myo-inositol-3-phosphate) + CMP + H(+)</text>
        <dbReference type="Rhea" id="RHEA:61216"/>
        <dbReference type="ChEBI" id="CHEBI:15378"/>
        <dbReference type="ChEBI" id="CHEBI:58401"/>
        <dbReference type="ChEBI" id="CHEBI:60377"/>
        <dbReference type="ChEBI" id="CHEBI:85356"/>
        <dbReference type="ChEBI" id="CHEBI:144472"/>
    </reaction>
</comment>
<evidence type="ECO:0000256" key="7">
    <source>
        <dbReference type="ARBA" id="ARBA00022679"/>
    </source>
</evidence>
<feature type="binding site" evidence="17">
    <location>
        <position position="66"/>
    </location>
    <ligand>
        <name>Mg(2+)</name>
        <dbReference type="ChEBI" id="CHEBI:18420"/>
        <label>1</label>
    </ligand>
</feature>
<feature type="binding site" evidence="17">
    <location>
        <position position="91"/>
    </location>
    <ligand>
        <name>Mg(2+)</name>
        <dbReference type="ChEBI" id="CHEBI:18420"/>
        <label>2</label>
    </ligand>
</feature>
<dbReference type="GO" id="GO:0005886">
    <property type="term" value="C:plasma membrane"/>
    <property type="evidence" value="ECO:0007669"/>
    <property type="project" value="UniProtKB-SubCell"/>
</dbReference>
<dbReference type="Gene3D" id="1.20.120.1760">
    <property type="match status" value="1"/>
</dbReference>
<evidence type="ECO:0000256" key="15">
    <source>
        <dbReference type="ARBA" id="ARBA00033137"/>
    </source>
</evidence>
<dbReference type="GO" id="GO:0016780">
    <property type="term" value="F:phosphotransferase activity, for other substituted phosphate groups"/>
    <property type="evidence" value="ECO:0007669"/>
    <property type="project" value="UniProtKB-UniRule"/>
</dbReference>
<proteinExistence type="inferred from homology"/>
<feature type="active site" description="Proton acceptor" evidence="17">
    <location>
        <position position="91"/>
    </location>
</feature>
<evidence type="ECO:0000256" key="2">
    <source>
        <dbReference type="ARBA" id="ARBA00004805"/>
    </source>
</evidence>
<evidence type="ECO:0000256" key="3">
    <source>
        <dbReference type="ARBA" id="ARBA00005189"/>
    </source>
</evidence>
<keyword evidence="9 17" id="KW-0479">Metal-binding</keyword>
<dbReference type="PROSITE" id="PS00379">
    <property type="entry name" value="CDP_ALCOHOL_P_TRANSF"/>
    <property type="match status" value="1"/>
</dbReference>
<feature type="transmembrane region" description="Helical" evidence="17">
    <location>
        <begin position="51"/>
        <end position="68"/>
    </location>
</feature>
<comment type="pathway">
    <text evidence="2 17">Phospholipid metabolism; phosphatidylinositol phosphate biosynthesis.</text>
</comment>
<dbReference type="RefSeq" id="WP_187688296.1">
    <property type="nucleotide sequence ID" value="NZ_AP023396.1"/>
</dbReference>
<keyword evidence="17" id="KW-0444">Lipid biosynthesis</keyword>
<dbReference type="InterPro" id="IPR043130">
    <property type="entry name" value="CDP-OH_PTrfase_TM_dom"/>
</dbReference>
<evidence type="ECO:0000313" key="19">
    <source>
        <dbReference type="EMBL" id="BCK55135.1"/>
    </source>
</evidence>
<keyword evidence="12 17" id="KW-0472">Membrane</keyword>
<protein>
    <recommendedName>
        <fullName evidence="14 17">Phosphatidylinositol phosphate synthase</fullName>
        <shortName evidence="17">PIP synthase</shortName>
        <ecNumber evidence="17">2.7.8.-</ecNumber>
    </recommendedName>
    <alternativeName>
        <fullName evidence="15 17">CDP-diacylglycerol--D-myo-inositol-3-phosphate 3-phosphatidyltransferase</fullName>
    </alternativeName>
</protein>
<evidence type="ECO:0000256" key="18">
    <source>
        <dbReference type="RuleBase" id="RU003750"/>
    </source>
</evidence>
<evidence type="ECO:0000256" key="16">
    <source>
        <dbReference type="ARBA" id="ARBA00048865"/>
    </source>
</evidence>
<accession>A0A7G1KIV9</accession>
<feature type="binding site" evidence="17">
    <location>
        <position position="87"/>
    </location>
    <ligand>
        <name>Mg(2+)</name>
        <dbReference type="ChEBI" id="CHEBI:18420"/>
        <label>2</label>
    </ligand>
</feature>
<feature type="binding site" evidence="17">
    <location>
        <position position="74"/>
    </location>
    <ligand>
        <name>a CDP-1,2-diacyl-sn-glycerol</name>
        <dbReference type="ChEBI" id="CHEBI:58332"/>
    </ligand>
</feature>
<dbReference type="KEGG" id="nwl:NWFMUON74_29070"/>
<feature type="binding site" evidence="17">
    <location>
        <position position="70"/>
    </location>
    <ligand>
        <name>a CDP-1,2-diacyl-sn-glycerol</name>
        <dbReference type="ChEBI" id="CHEBI:58332"/>
    </ligand>
</feature>
<keyword evidence="11 17" id="KW-1133">Transmembrane helix</keyword>
<dbReference type="InterPro" id="IPR000462">
    <property type="entry name" value="CDP-OH_P_trans"/>
</dbReference>
<evidence type="ECO:0000256" key="1">
    <source>
        <dbReference type="ARBA" id="ARBA00004651"/>
    </source>
</evidence>
<feature type="binding site" evidence="17">
    <location>
        <position position="80"/>
    </location>
    <ligand>
        <name>a CDP-1,2-diacyl-sn-glycerol</name>
        <dbReference type="ChEBI" id="CHEBI:58332"/>
    </ligand>
</feature>
<evidence type="ECO:0000256" key="11">
    <source>
        <dbReference type="ARBA" id="ARBA00022989"/>
    </source>
</evidence>
<reference evidence="19 20" key="1">
    <citation type="submission" date="2020-08" db="EMBL/GenBank/DDBJ databases">
        <title>Genome Sequencing of Nocardia wallacei strain FMUON74 and assembly.</title>
        <authorList>
            <person name="Toyokawa M."/>
            <person name="Uesaka K."/>
        </authorList>
    </citation>
    <scope>NUCLEOTIDE SEQUENCE [LARGE SCALE GENOMIC DNA]</scope>
    <source>
        <strain evidence="19 20">FMUON74</strain>
    </source>
</reference>
<feature type="binding site" evidence="17">
    <location>
        <position position="69"/>
    </location>
    <ligand>
        <name>Mg(2+)</name>
        <dbReference type="ChEBI" id="CHEBI:18420"/>
        <label>1</label>
    </ligand>
</feature>
<keyword evidence="8 17" id="KW-0812">Transmembrane</keyword>
<keyword evidence="7 17" id="KW-0808">Transferase</keyword>
<keyword evidence="17" id="KW-1208">Phospholipid metabolism</keyword>
<dbReference type="InterPro" id="IPR048254">
    <property type="entry name" value="CDP_ALCOHOL_P_TRANSF_CS"/>
</dbReference>
<dbReference type="Pfam" id="PF01066">
    <property type="entry name" value="CDP-OH_P_transf"/>
    <property type="match status" value="1"/>
</dbReference>
<comment type="caution">
    <text evidence="17">Lacks conserved residue(s) required for the propagation of feature annotation.</text>
</comment>
<dbReference type="AlphaFoldDB" id="A0A7G1KIV9"/>
<evidence type="ECO:0000256" key="12">
    <source>
        <dbReference type="ARBA" id="ARBA00023136"/>
    </source>
</evidence>
<dbReference type="EMBL" id="AP023396">
    <property type="protein sequence ID" value="BCK55135.1"/>
    <property type="molecule type" value="Genomic_DNA"/>
</dbReference>
<feature type="transmembrane region" description="Helical" evidence="17">
    <location>
        <begin position="153"/>
        <end position="172"/>
    </location>
</feature>
<feature type="binding site" evidence="17">
    <location>
        <position position="87"/>
    </location>
    <ligand>
        <name>Mg(2+)</name>
        <dbReference type="ChEBI" id="CHEBI:18420"/>
        <label>1</label>
    </ligand>
</feature>
<evidence type="ECO:0000256" key="6">
    <source>
        <dbReference type="ARBA" id="ARBA00022475"/>
    </source>
</evidence>
<gene>
    <name evidence="19" type="ORF">NWFMUON74_29070</name>
</gene>
<comment type="cofactor">
    <cofactor evidence="17">
        <name>Mg(2+)</name>
        <dbReference type="ChEBI" id="CHEBI:18420"/>
    </cofactor>
    <text evidence="17">Contains a di-nuclear catalytic Mg(2+) center.</text>
</comment>
<dbReference type="GO" id="GO:0008654">
    <property type="term" value="P:phospholipid biosynthetic process"/>
    <property type="evidence" value="ECO:0007669"/>
    <property type="project" value="UniProtKB-UniRule"/>
</dbReference>
<keyword evidence="6 17" id="KW-1003">Cell membrane</keyword>
<comment type="catalytic activity">
    <reaction evidence="16 17">
        <text>a CDP-1,2-diacyl-sn-glycerol + 1D-myo-inositol 3-phosphate = a 1,2-diacyl-sn-glycero-3-phospho-(1D-myo-inositol-3-phosphate) + CMP + H(+)</text>
        <dbReference type="Rhea" id="RHEA:60504"/>
        <dbReference type="ChEBI" id="CHEBI:15378"/>
        <dbReference type="ChEBI" id="CHEBI:58088"/>
        <dbReference type="ChEBI" id="CHEBI:58332"/>
        <dbReference type="ChEBI" id="CHEBI:58401"/>
        <dbReference type="ChEBI" id="CHEBI:60377"/>
    </reaction>
</comment>
<feature type="binding site" evidence="17">
    <location>
        <begin position="29"/>
        <end position="32"/>
    </location>
    <ligand>
        <name>a CDP-1,2-diacyl-sn-glycerol</name>
        <dbReference type="ChEBI" id="CHEBI:58332"/>
    </ligand>
</feature>
<feature type="transmembrane region" description="Helical" evidence="17">
    <location>
        <begin position="178"/>
        <end position="199"/>
    </location>
</feature>
<evidence type="ECO:0000256" key="9">
    <source>
        <dbReference type="ARBA" id="ARBA00022723"/>
    </source>
</evidence>
<dbReference type="HAMAP" id="MF_02241">
    <property type="entry name" value="PIP_synthase"/>
    <property type="match status" value="1"/>
</dbReference>
<evidence type="ECO:0000256" key="17">
    <source>
        <dbReference type="HAMAP-Rule" id="MF_02241"/>
    </source>
</evidence>
<feature type="binding site" evidence="17">
    <location>
        <position position="66"/>
    </location>
    <ligand>
        <name>Mg(2+)</name>
        <dbReference type="ChEBI" id="CHEBI:18420"/>
        <label>2</label>
    </ligand>
</feature>
<keyword evidence="17" id="KW-0594">Phospholipid biosynthesis</keyword>
<dbReference type="GeneID" id="80347456"/>
<keyword evidence="20" id="KW-1185">Reference proteome</keyword>
<evidence type="ECO:0000256" key="13">
    <source>
        <dbReference type="ARBA" id="ARBA00023935"/>
    </source>
</evidence>
<evidence type="ECO:0000256" key="5">
    <source>
        <dbReference type="ARBA" id="ARBA00011738"/>
    </source>
</evidence>
<comment type="subcellular location">
    <subcellularLocation>
        <location evidence="1 17">Cell membrane</location>
        <topology evidence="1 17">Multi-pass membrane protein</topology>
    </subcellularLocation>
</comment>
<keyword evidence="17" id="KW-0443">Lipid metabolism</keyword>
<evidence type="ECO:0000256" key="14">
    <source>
        <dbReference type="ARBA" id="ARBA00024082"/>
    </source>
</evidence>
<comment type="function">
    <text evidence="17">Catalyzes the conjugation of the 1'-hydroxyl group of D-myo-inositol-3-phosphate (also named L-myo-inositol-1-phosphate) with a lipid tail of cytidine diphosphate diacylglycerol (CDP-DAG), forming phosphatidylinositol phosphate (PIP) and CMP. PIP is a precursor of phosphatidylinositol (PI) which is an essential lipid required for cell wall formation.</text>
</comment>
<sequence>MLSFFGRETFAKATAPLGKALVSTGLTPDAVTLIGTTASIVASLTLFPTGHLFWGTMVIWFFVMFDMLDGAMARARGGGTKYGAVLDATCDRIADGAVFGALAWWSVYHAHSKHLFVATLVVLVTSQVISYAKARAEASGLSADGGLIERPDRLVIVLVGAGFSGIGGYWNIEWLSYAVYLAMYVLAVLSVVTVFQRVLAVRNSAGARDVIAMPGRAQGEGR</sequence>
<comment type="subunit">
    <text evidence="5 17">Homodimer.</text>
</comment>
<dbReference type="EC" id="2.7.8.-" evidence="17"/>
<evidence type="ECO:0000256" key="4">
    <source>
        <dbReference type="ARBA" id="ARBA00010441"/>
    </source>
</evidence>
<evidence type="ECO:0000256" key="10">
    <source>
        <dbReference type="ARBA" id="ARBA00022842"/>
    </source>
</evidence>
<evidence type="ECO:0000313" key="20">
    <source>
        <dbReference type="Proteomes" id="UP000516173"/>
    </source>
</evidence>
<dbReference type="Proteomes" id="UP000516173">
    <property type="component" value="Chromosome"/>
</dbReference>